<dbReference type="AlphaFoldDB" id="A0A5C8HYZ4"/>
<dbReference type="GO" id="GO:0030246">
    <property type="term" value="F:carbohydrate binding"/>
    <property type="evidence" value="ECO:0007669"/>
    <property type="project" value="UniProtKB-ARBA"/>
</dbReference>
<dbReference type="PANTHER" id="PTHR46847">
    <property type="entry name" value="D-ALLOSE-BINDING PERIPLASMIC PROTEIN-RELATED"/>
    <property type="match status" value="1"/>
</dbReference>
<gene>
    <name evidence="6" type="ORF">FVP77_15555</name>
</gene>
<dbReference type="CDD" id="cd01536">
    <property type="entry name" value="PBP1_ABC_sugar_binding-like"/>
    <property type="match status" value="1"/>
</dbReference>
<feature type="compositionally biased region" description="Low complexity" evidence="4">
    <location>
        <begin position="46"/>
        <end position="55"/>
    </location>
</feature>
<keyword evidence="7" id="KW-1185">Reference proteome</keyword>
<evidence type="ECO:0000313" key="6">
    <source>
        <dbReference type="EMBL" id="TXK10261.1"/>
    </source>
</evidence>
<dbReference type="SUPFAM" id="SSF53822">
    <property type="entry name" value="Periplasmic binding protein-like I"/>
    <property type="match status" value="1"/>
</dbReference>
<organism evidence="6 7">
    <name type="scientific">Microbacterium hatanonis</name>
    <dbReference type="NCBI Taxonomy" id="404366"/>
    <lineage>
        <taxon>Bacteria</taxon>
        <taxon>Bacillati</taxon>
        <taxon>Actinomycetota</taxon>
        <taxon>Actinomycetes</taxon>
        <taxon>Micrococcales</taxon>
        <taxon>Microbacteriaceae</taxon>
        <taxon>Microbacterium</taxon>
    </lineage>
</organism>
<evidence type="ECO:0000256" key="2">
    <source>
        <dbReference type="ARBA" id="ARBA00007639"/>
    </source>
</evidence>
<keyword evidence="3" id="KW-0732">Signal</keyword>
<dbReference type="Gene3D" id="3.40.50.2300">
    <property type="match status" value="2"/>
</dbReference>
<feature type="region of interest" description="Disordered" evidence="4">
    <location>
        <begin position="46"/>
        <end position="68"/>
    </location>
</feature>
<evidence type="ECO:0000256" key="3">
    <source>
        <dbReference type="ARBA" id="ARBA00022729"/>
    </source>
</evidence>
<dbReference type="PANTHER" id="PTHR46847:SF1">
    <property type="entry name" value="D-ALLOSE-BINDING PERIPLASMIC PROTEIN-RELATED"/>
    <property type="match status" value="1"/>
</dbReference>
<dbReference type="GO" id="GO:0030313">
    <property type="term" value="C:cell envelope"/>
    <property type="evidence" value="ECO:0007669"/>
    <property type="project" value="UniProtKB-SubCell"/>
</dbReference>
<dbReference type="Proteomes" id="UP000321034">
    <property type="component" value="Unassembled WGS sequence"/>
</dbReference>
<evidence type="ECO:0000256" key="1">
    <source>
        <dbReference type="ARBA" id="ARBA00004196"/>
    </source>
</evidence>
<comment type="similarity">
    <text evidence="2">Belongs to the bacterial solute-binding protein 2 family.</text>
</comment>
<comment type="subcellular location">
    <subcellularLocation>
        <location evidence="1">Cell envelope</location>
    </subcellularLocation>
</comment>
<dbReference type="OrthoDB" id="9813037at2"/>
<sequence>MTSAAAVTCPALQRGSRMRTSMITGVALLGAGALLLAGCSGDTAGAGTDSGDPASTPLSYSQPHTDPFQNAENVGSMERFAELGYATIPATNADRDAAQQITDIQTLINKGAKGLVISVGDADAIVPAIEYANDAGVPIVAIDEAPASGNIAMIVRADNVNMGALACEEMGSRVAAGSAVITLDGDPVTSNGRDRTNGFNDCMKENYPDVQLVNVATEWDPAKAATGIETALNQYSNVAGIYNQSDATFFPTILDTLESIGKLIPVGEPGHIVQVSVDASPMAMTAIRDGWLDAAIAQPMTDYIDYGADYLTRAIEGETFAPGETDHGSVIEERNGNLVDLLPTPVVTKENVDDPDLWGNKQFALDAFGAA</sequence>
<dbReference type="InterPro" id="IPR025997">
    <property type="entry name" value="SBP_2_dom"/>
</dbReference>
<comment type="caution">
    <text evidence="6">The sequence shown here is derived from an EMBL/GenBank/DDBJ whole genome shotgun (WGS) entry which is preliminary data.</text>
</comment>
<name>A0A5C8HYZ4_9MICO</name>
<protein>
    <submittedName>
        <fullName evidence="6">Sugar ABC transporter substrate-binding protein</fullName>
    </submittedName>
</protein>
<dbReference type="EMBL" id="VRSV01000002">
    <property type="protein sequence ID" value="TXK10261.1"/>
    <property type="molecule type" value="Genomic_DNA"/>
</dbReference>
<feature type="domain" description="Periplasmic binding protein" evidence="5">
    <location>
        <begin position="65"/>
        <end position="318"/>
    </location>
</feature>
<evidence type="ECO:0000256" key="4">
    <source>
        <dbReference type="SAM" id="MobiDB-lite"/>
    </source>
</evidence>
<proteinExistence type="inferred from homology"/>
<dbReference type="Pfam" id="PF13407">
    <property type="entry name" value="Peripla_BP_4"/>
    <property type="match status" value="1"/>
</dbReference>
<accession>A0A5C8HYZ4</accession>
<evidence type="ECO:0000313" key="7">
    <source>
        <dbReference type="Proteomes" id="UP000321034"/>
    </source>
</evidence>
<feature type="compositionally biased region" description="Polar residues" evidence="4">
    <location>
        <begin position="56"/>
        <end position="68"/>
    </location>
</feature>
<dbReference type="InterPro" id="IPR028082">
    <property type="entry name" value="Peripla_BP_I"/>
</dbReference>
<evidence type="ECO:0000259" key="5">
    <source>
        <dbReference type="Pfam" id="PF13407"/>
    </source>
</evidence>
<reference evidence="6 7" key="1">
    <citation type="submission" date="2019-08" db="EMBL/GenBank/DDBJ databases">
        <authorList>
            <person name="Dong K."/>
        </authorList>
    </citation>
    <scope>NUCLEOTIDE SEQUENCE [LARGE SCALE GENOMIC DNA]</scope>
    <source>
        <strain evidence="6 7">JCM14558</strain>
    </source>
</reference>